<reference evidence="1" key="1">
    <citation type="submission" date="2019-08" db="EMBL/GenBank/DDBJ databases">
        <authorList>
            <person name="Kucharzyk K."/>
            <person name="Murdoch R.W."/>
            <person name="Higgins S."/>
            <person name="Loffler F."/>
        </authorList>
    </citation>
    <scope>NUCLEOTIDE SEQUENCE</scope>
</reference>
<evidence type="ECO:0000313" key="1">
    <source>
        <dbReference type="EMBL" id="MPM41963.1"/>
    </source>
</evidence>
<gene>
    <name evidence="1" type="ORF">SDC9_88625</name>
</gene>
<proteinExistence type="predicted"/>
<dbReference type="AlphaFoldDB" id="A0A644ZTJ0"/>
<name>A0A644ZTJ0_9ZZZZ</name>
<protein>
    <submittedName>
        <fullName evidence="1">Uncharacterized protein</fullName>
    </submittedName>
</protein>
<accession>A0A644ZTJ0</accession>
<organism evidence="1">
    <name type="scientific">bioreactor metagenome</name>
    <dbReference type="NCBI Taxonomy" id="1076179"/>
    <lineage>
        <taxon>unclassified sequences</taxon>
        <taxon>metagenomes</taxon>
        <taxon>ecological metagenomes</taxon>
    </lineage>
</organism>
<sequence>MSTHPKQIALEGVLRKLFDDLDHFLEDTFHERYPLHPNRPARGKAASVAYDGLFSTGTQFTLGYGSKHGRGYIVSVEIRTLSRVKDEDKQEIEEAAMNYLRSRIKTYFPDRKIELKQDGNVYKLVGDFSLGSSSNA</sequence>
<comment type="caution">
    <text evidence="1">The sequence shown here is derived from an EMBL/GenBank/DDBJ whole genome shotgun (WGS) entry which is preliminary data.</text>
</comment>
<dbReference type="EMBL" id="VSSQ01009554">
    <property type="protein sequence ID" value="MPM41963.1"/>
    <property type="molecule type" value="Genomic_DNA"/>
</dbReference>